<comment type="catalytic activity">
    <reaction evidence="7">
        <text>L-threonyl-[protein] + ATP = O-phospho-L-threonyl-[protein] + ADP + H(+)</text>
        <dbReference type="Rhea" id="RHEA:46608"/>
        <dbReference type="Rhea" id="RHEA-COMP:11060"/>
        <dbReference type="Rhea" id="RHEA-COMP:11605"/>
        <dbReference type="ChEBI" id="CHEBI:15378"/>
        <dbReference type="ChEBI" id="CHEBI:30013"/>
        <dbReference type="ChEBI" id="CHEBI:30616"/>
        <dbReference type="ChEBI" id="CHEBI:61977"/>
        <dbReference type="ChEBI" id="CHEBI:456216"/>
        <dbReference type="EC" id="2.7.11.1"/>
    </reaction>
</comment>
<dbReference type="Pfam" id="PF03793">
    <property type="entry name" value="PASTA"/>
    <property type="match status" value="3"/>
</dbReference>
<dbReference type="Gene3D" id="3.30.10.20">
    <property type="match status" value="4"/>
</dbReference>
<sequence>MTTSQQTDPLIGRVIDGRYEVRSRIARGGMATVYVATDHRLERRVAIKVMHGHLSDDQAFTNRFVQEARSAARLADPHVVSVFDQGQDGDMAYLVMEYLPGITLRELLRDHGALSPQHVVDIMDAVLTGLASAHRAGIVHRDVKPENVLLADDGRIKISDFGLARAASANTATGQALLGTIAYLSPELVTRGTADTRSDIYALGIMMYEMLTGEQPYKGEQPMQIAYQHANDSVPRPSTRAADIPDEIDDMVLWATERDPDERPADAQEMLDRLHEVEAELGYTLSSMPVQHTSVLPLDDTVALGATTSFEPQRSTTGTTDPLGPMIATTGSVKQLTATVDRRRRKGLWMFLIVVLLCAVVGGTGWYFGTGPGSRVAVPDNLVGGSPDKAAAALSDLGLIVEPGEEYSLEVEKGAVTSTDPAAGDLVYPNSTVTVNVSLGPKPETLPSLAGVSFDDAKATVEDLGLIVGDAAYQFTSDVAADGVIAASIDGEDVTAGADTFQGKTVDFVVSVGAVPELVGQSQDAATAALDEAGLALGSVSEKFSDSVAKGNVISAHYDTPLAPGDSVDLVVSKGQDLVQVPDVVGMTVNEAKQTLEDDDFAVTIDSNIPEQYWDAVINDLFAVDSTDPAAGKMIKRGSTVTIVANL</sequence>
<dbReference type="SMART" id="SM00220">
    <property type="entry name" value="S_TKc"/>
    <property type="match status" value="1"/>
</dbReference>
<evidence type="ECO:0000256" key="7">
    <source>
        <dbReference type="ARBA" id="ARBA00047899"/>
    </source>
</evidence>
<evidence type="ECO:0000256" key="8">
    <source>
        <dbReference type="ARBA" id="ARBA00048679"/>
    </source>
</evidence>
<evidence type="ECO:0000313" key="12">
    <source>
        <dbReference type="EMBL" id="PFG31464.1"/>
    </source>
</evidence>
<accession>A0A2A9DXZ9</accession>
<keyword evidence="2" id="KW-0723">Serine/threonine-protein kinase</keyword>
<name>A0A2A9DXZ9_9MICO</name>
<keyword evidence="3" id="KW-0808">Transferase</keyword>
<evidence type="ECO:0000313" key="13">
    <source>
        <dbReference type="Proteomes" id="UP000221369"/>
    </source>
</evidence>
<protein>
    <recommendedName>
        <fullName evidence="1">non-specific serine/threonine protein kinase</fullName>
        <ecNumber evidence="1">2.7.11.1</ecNumber>
    </recommendedName>
</protein>
<keyword evidence="9" id="KW-0812">Transmembrane</keyword>
<dbReference type="Proteomes" id="UP000221369">
    <property type="component" value="Unassembled WGS sequence"/>
</dbReference>
<comment type="catalytic activity">
    <reaction evidence="8">
        <text>L-seryl-[protein] + ATP = O-phospho-L-seryl-[protein] + ADP + H(+)</text>
        <dbReference type="Rhea" id="RHEA:17989"/>
        <dbReference type="Rhea" id="RHEA-COMP:9863"/>
        <dbReference type="Rhea" id="RHEA-COMP:11604"/>
        <dbReference type="ChEBI" id="CHEBI:15378"/>
        <dbReference type="ChEBI" id="CHEBI:29999"/>
        <dbReference type="ChEBI" id="CHEBI:30616"/>
        <dbReference type="ChEBI" id="CHEBI:83421"/>
        <dbReference type="ChEBI" id="CHEBI:456216"/>
        <dbReference type="EC" id="2.7.11.1"/>
    </reaction>
</comment>
<evidence type="ECO:0000256" key="5">
    <source>
        <dbReference type="ARBA" id="ARBA00022777"/>
    </source>
</evidence>
<evidence type="ECO:0000256" key="6">
    <source>
        <dbReference type="ARBA" id="ARBA00022840"/>
    </source>
</evidence>
<evidence type="ECO:0000259" key="11">
    <source>
        <dbReference type="PROSITE" id="PS51178"/>
    </source>
</evidence>
<evidence type="ECO:0000256" key="2">
    <source>
        <dbReference type="ARBA" id="ARBA00022527"/>
    </source>
</evidence>
<dbReference type="GO" id="GO:0045717">
    <property type="term" value="P:negative regulation of fatty acid biosynthetic process"/>
    <property type="evidence" value="ECO:0007669"/>
    <property type="project" value="UniProtKB-ARBA"/>
</dbReference>
<dbReference type="EC" id="2.7.11.1" evidence="1"/>
<dbReference type="CDD" id="cd14014">
    <property type="entry name" value="STKc_PknB_like"/>
    <property type="match status" value="1"/>
</dbReference>
<dbReference type="CDD" id="cd06577">
    <property type="entry name" value="PASTA_pknB"/>
    <property type="match status" value="4"/>
</dbReference>
<keyword evidence="6" id="KW-0067">ATP-binding</keyword>
<evidence type="ECO:0000256" key="3">
    <source>
        <dbReference type="ARBA" id="ARBA00022679"/>
    </source>
</evidence>
<dbReference type="NCBIfam" id="NF033483">
    <property type="entry name" value="PknB_PASTA_kin"/>
    <property type="match status" value="1"/>
</dbReference>
<keyword evidence="9" id="KW-1133">Transmembrane helix</keyword>
<dbReference type="AlphaFoldDB" id="A0A2A9DXZ9"/>
<feature type="domain" description="PASTA" evidence="11">
    <location>
        <begin position="373"/>
        <end position="439"/>
    </location>
</feature>
<dbReference type="PANTHER" id="PTHR43289:SF34">
    <property type="entry name" value="SERINE_THREONINE-PROTEIN KINASE YBDM-RELATED"/>
    <property type="match status" value="1"/>
</dbReference>
<feature type="domain" description="PASTA" evidence="11">
    <location>
        <begin position="509"/>
        <end position="574"/>
    </location>
</feature>
<feature type="domain" description="Protein kinase" evidence="10">
    <location>
        <begin position="19"/>
        <end position="278"/>
    </location>
</feature>
<evidence type="ECO:0000256" key="1">
    <source>
        <dbReference type="ARBA" id="ARBA00012513"/>
    </source>
</evidence>
<reference evidence="12 13" key="1">
    <citation type="submission" date="2017-10" db="EMBL/GenBank/DDBJ databases">
        <title>Sequencing the genomes of 1000 actinobacteria strains.</title>
        <authorList>
            <person name="Klenk H.-P."/>
        </authorList>
    </citation>
    <scope>NUCLEOTIDE SEQUENCE [LARGE SCALE GENOMIC DNA]</scope>
    <source>
        <strain evidence="12 13">DSM 21798</strain>
    </source>
</reference>
<organism evidence="12 13">
    <name type="scientific">Paramicrobacterium agarici</name>
    <dbReference type="NCBI Taxonomy" id="630514"/>
    <lineage>
        <taxon>Bacteria</taxon>
        <taxon>Bacillati</taxon>
        <taxon>Actinomycetota</taxon>
        <taxon>Actinomycetes</taxon>
        <taxon>Micrococcales</taxon>
        <taxon>Microbacteriaceae</taxon>
        <taxon>Paramicrobacterium</taxon>
    </lineage>
</organism>
<dbReference type="PROSITE" id="PS00108">
    <property type="entry name" value="PROTEIN_KINASE_ST"/>
    <property type="match status" value="1"/>
</dbReference>
<dbReference type="FunFam" id="3.30.200.20:FF:000035">
    <property type="entry name" value="Serine/threonine protein kinase Stk1"/>
    <property type="match status" value="1"/>
</dbReference>
<dbReference type="GO" id="GO:0005524">
    <property type="term" value="F:ATP binding"/>
    <property type="evidence" value="ECO:0007669"/>
    <property type="project" value="UniProtKB-KW"/>
</dbReference>
<dbReference type="RefSeq" id="WP_098408267.1">
    <property type="nucleotide sequence ID" value="NZ_PDJE01000001.1"/>
</dbReference>
<keyword evidence="9" id="KW-0472">Membrane</keyword>
<dbReference type="Pfam" id="PF00069">
    <property type="entry name" value="Pkinase"/>
    <property type="match status" value="1"/>
</dbReference>
<evidence type="ECO:0000256" key="4">
    <source>
        <dbReference type="ARBA" id="ARBA00022741"/>
    </source>
</evidence>
<dbReference type="InterPro" id="IPR005543">
    <property type="entry name" value="PASTA_dom"/>
</dbReference>
<comment type="caution">
    <text evidence="12">The sequence shown here is derived from an EMBL/GenBank/DDBJ whole genome shotgun (WGS) entry which is preliminary data.</text>
</comment>
<dbReference type="SMART" id="SM00740">
    <property type="entry name" value="PASTA"/>
    <property type="match status" value="4"/>
</dbReference>
<keyword evidence="4" id="KW-0547">Nucleotide-binding</keyword>
<dbReference type="FunFam" id="1.10.510.10:FF:000021">
    <property type="entry name" value="Serine/threonine protein kinase"/>
    <property type="match status" value="1"/>
</dbReference>
<gene>
    <name evidence="12" type="ORF">ATJ78_2432</name>
</gene>
<dbReference type="InterPro" id="IPR000719">
    <property type="entry name" value="Prot_kinase_dom"/>
</dbReference>
<proteinExistence type="predicted"/>
<keyword evidence="5 12" id="KW-0418">Kinase</keyword>
<evidence type="ECO:0000259" key="10">
    <source>
        <dbReference type="PROSITE" id="PS50011"/>
    </source>
</evidence>
<keyword evidence="13" id="KW-1185">Reference proteome</keyword>
<dbReference type="PROSITE" id="PS51178">
    <property type="entry name" value="PASTA"/>
    <property type="match status" value="3"/>
</dbReference>
<dbReference type="InterPro" id="IPR011009">
    <property type="entry name" value="Kinase-like_dom_sf"/>
</dbReference>
<feature type="domain" description="PASTA" evidence="11">
    <location>
        <begin position="575"/>
        <end position="646"/>
    </location>
</feature>
<feature type="transmembrane region" description="Helical" evidence="9">
    <location>
        <begin position="348"/>
        <end position="369"/>
    </location>
</feature>
<dbReference type="EMBL" id="PDJE01000001">
    <property type="protein sequence ID" value="PFG31464.1"/>
    <property type="molecule type" value="Genomic_DNA"/>
</dbReference>
<dbReference type="PROSITE" id="PS50011">
    <property type="entry name" value="PROTEIN_KINASE_DOM"/>
    <property type="match status" value="1"/>
</dbReference>
<dbReference type="Gene3D" id="3.30.200.20">
    <property type="entry name" value="Phosphorylase Kinase, domain 1"/>
    <property type="match status" value="1"/>
</dbReference>
<evidence type="ECO:0000256" key="9">
    <source>
        <dbReference type="SAM" id="Phobius"/>
    </source>
</evidence>
<dbReference type="PANTHER" id="PTHR43289">
    <property type="entry name" value="MITOGEN-ACTIVATED PROTEIN KINASE KINASE KINASE 20-RELATED"/>
    <property type="match status" value="1"/>
</dbReference>
<dbReference type="InterPro" id="IPR008271">
    <property type="entry name" value="Ser/Thr_kinase_AS"/>
</dbReference>
<dbReference type="SUPFAM" id="SSF56112">
    <property type="entry name" value="Protein kinase-like (PK-like)"/>
    <property type="match status" value="1"/>
</dbReference>
<dbReference type="Gene3D" id="1.10.510.10">
    <property type="entry name" value="Transferase(Phosphotransferase) domain 1"/>
    <property type="match status" value="1"/>
</dbReference>
<dbReference type="GO" id="GO:0004674">
    <property type="term" value="F:protein serine/threonine kinase activity"/>
    <property type="evidence" value="ECO:0007669"/>
    <property type="project" value="UniProtKB-KW"/>
</dbReference>